<gene>
    <name evidence="2" type="ORF">PECUL_23A059434</name>
</gene>
<dbReference type="EMBL" id="OW240912">
    <property type="protein sequence ID" value="CAH2219580.1"/>
    <property type="molecule type" value="Genomic_DNA"/>
</dbReference>
<keyword evidence="3" id="KW-1185">Reference proteome</keyword>
<sequence>MAPLHSWRKVHWNWASTDQIPDIRRVPTQQLTYRDESGRDTSPALGPQLTTHYITAKRGEVNASARVKAGKPQARETKHAPQLTTSNSPPEQDQGRRATHMQGPSGVK</sequence>
<reference evidence="2" key="1">
    <citation type="submission" date="2022-03" db="EMBL/GenBank/DDBJ databases">
        <authorList>
            <person name="Alioto T."/>
            <person name="Alioto T."/>
            <person name="Gomez Garrido J."/>
        </authorList>
    </citation>
    <scope>NUCLEOTIDE SEQUENCE</scope>
</reference>
<feature type="compositionally biased region" description="Polar residues" evidence="1">
    <location>
        <begin position="82"/>
        <end position="91"/>
    </location>
</feature>
<dbReference type="AlphaFoldDB" id="A0AAD1VLG0"/>
<evidence type="ECO:0000256" key="1">
    <source>
        <dbReference type="SAM" id="MobiDB-lite"/>
    </source>
</evidence>
<feature type="region of interest" description="Disordered" evidence="1">
    <location>
        <begin position="19"/>
        <end position="108"/>
    </location>
</feature>
<organism evidence="2 3">
    <name type="scientific">Pelobates cultripes</name>
    <name type="common">Western spadefoot toad</name>
    <dbReference type="NCBI Taxonomy" id="61616"/>
    <lineage>
        <taxon>Eukaryota</taxon>
        <taxon>Metazoa</taxon>
        <taxon>Chordata</taxon>
        <taxon>Craniata</taxon>
        <taxon>Vertebrata</taxon>
        <taxon>Euteleostomi</taxon>
        <taxon>Amphibia</taxon>
        <taxon>Batrachia</taxon>
        <taxon>Anura</taxon>
        <taxon>Pelobatoidea</taxon>
        <taxon>Pelobatidae</taxon>
        <taxon>Pelobates</taxon>
    </lineage>
</organism>
<name>A0AAD1VLG0_PELCU</name>
<proteinExistence type="predicted"/>
<evidence type="ECO:0000313" key="3">
    <source>
        <dbReference type="Proteomes" id="UP001295444"/>
    </source>
</evidence>
<accession>A0AAD1VLG0</accession>
<dbReference type="Proteomes" id="UP001295444">
    <property type="component" value="Chromosome 01"/>
</dbReference>
<evidence type="ECO:0000313" key="2">
    <source>
        <dbReference type="EMBL" id="CAH2219580.1"/>
    </source>
</evidence>
<protein>
    <submittedName>
        <fullName evidence="2">Uncharacterized protein</fullName>
    </submittedName>
</protein>